<dbReference type="InterPro" id="IPR003593">
    <property type="entry name" value="AAA+_ATPase"/>
</dbReference>
<dbReference type="Gene3D" id="3.30.230.10">
    <property type="match status" value="1"/>
</dbReference>
<dbReference type="InterPro" id="IPR020568">
    <property type="entry name" value="Ribosomal_Su5_D2-typ_SF"/>
</dbReference>
<dbReference type="PANTHER" id="PTHR32039">
    <property type="entry name" value="MAGNESIUM-CHELATASE SUBUNIT CHLI"/>
    <property type="match status" value="1"/>
</dbReference>
<dbReference type="Pfam" id="PF13541">
    <property type="entry name" value="ChlI"/>
    <property type="match status" value="1"/>
</dbReference>
<keyword evidence="5" id="KW-1185">Reference proteome</keyword>
<evidence type="ECO:0000313" key="5">
    <source>
        <dbReference type="Proteomes" id="UP000487268"/>
    </source>
</evidence>
<dbReference type="InterPro" id="IPR000523">
    <property type="entry name" value="Mg_chelatse_chII-like_cat_dom"/>
</dbReference>
<dbReference type="AlphaFoldDB" id="A0A7K0BPB5"/>
<dbReference type="SUPFAM" id="SSF52540">
    <property type="entry name" value="P-loop containing nucleoside triphosphate hydrolases"/>
    <property type="match status" value="1"/>
</dbReference>
<dbReference type="CDD" id="cd00009">
    <property type="entry name" value="AAA"/>
    <property type="match status" value="1"/>
</dbReference>
<dbReference type="Pfam" id="PF01078">
    <property type="entry name" value="Mg_chelatase"/>
    <property type="match status" value="1"/>
</dbReference>
<feature type="domain" description="AAA+ ATPase" evidence="3">
    <location>
        <begin position="223"/>
        <end position="406"/>
    </location>
</feature>
<dbReference type="PANTHER" id="PTHR32039:SF7">
    <property type="entry name" value="COMPETENCE PROTEIN COMM"/>
    <property type="match status" value="1"/>
</dbReference>
<dbReference type="InterPro" id="IPR014721">
    <property type="entry name" value="Ribsml_uS5_D2-typ_fold_subgr"/>
</dbReference>
<dbReference type="EMBL" id="WEGH01000001">
    <property type="protein sequence ID" value="MQY03011.1"/>
    <property type="molecule type" value="Genomic_DNA"/>
</dbReference>
<reference evidence="4 5" key="1">
    <citation type="submission" date="2019-10" db="EMBL/GenBank/DDBJ databases">
        <title>Actinomadura rubteroloni sp. nov. and Actinomadura macrotermitis sp. nov., isolated from the gut of fungus growing-termite Macrotermes natalensis.</title>
        <authorList>
            <person name="Benndorf R."/>
            <person name="Martin K."/>
            <person name="Kuefner M."/>
            <person name="De Beer W."/>
            <person name="Kaster A.-K."/>
            <person name="Vollmers J."/>
            <person name="Poulsen M."/>
            <person name="Beemelmanns C."/>
        </authorList>
    </citation>
    <scope>NUCLEOTIDE SEQUENCE [LARGE SCALE GENOMIC DNA]</scope>
    <source>
        <strain evidence="4 5">RB68</strain>
    </source>
</reference>
<dbReference type="SMART" id="SM00382">
    <property type="entry name" value="AAA"/>
    <property type="match status" value="1"/>
</dbReference>
<dbReference type="InterPro" id="IPR025158">
    <property type="entry name" value="Mg_chelat-rel_C"/>
</dbReference>
<dbReference type="SUPFAM" id="SSF54211">
    <property type="entry name" value="Ribosomal protein S5 domain 2-like"/>
    <property type="match status" value="1"/>
</dbReference>
<dbReference type="Pfam" id="PF13335">
    <property type="entry name" value="Mg_chelatase_C"/>
    <property type="match status" value="1"/>
</dbReference>
<dbReference type="InterPro" id="IPR045006">
    <property type="entry name" value="CHLI-like"/>
</dbReference>
<comment type="similarity">
    <text evidence="1">Belongs to the Mg-chelatase subunits D/I family. ComM subfamily.</text>
</comment>
<dbReference type="GO" id="GO:0005524">
    <property type="term" value="F:ATP binding"/>
    <property type="evidence" value="ECO:0007669"/>
    <property type="project" value="InterPro"/>
</dbReference>
<gene>
    <name evidence="4" type="primary">comM</name>
    <name evidence="4" type="ORF">ACRB68_10460</name>
</gene>
<organism evidence="4 5">
    <name type="scientific">Actinomadura macrotermitis</name>
    <dbReference type="NCBI Taxonomy" id="2585200"/>
    <lineage>
        <taxon>Bacteria</taxon>
        <taxon>Bacillati</taxon>
        <taxon>Actinomycetota</taxon>
        <taxon>Actinomycetes</taxon>
        <taxon>Streptosporangiales</taxon>
        <taxon>Thermomonosporaceae</taxon>
        <taxon>Actinomadura</taxon>
    </lineage>
</organism>
<feature type="region of interest" description="Disordered" evidence="2">
    <location>
        <begin position="442"/>
        <end position="461"/>
    </location>
</feature>
<feature type="region of interest" description="Disordered" evidence="2">
    <location>
        <begin position="173"/>
        <end position="200"/>
    </location>
</feature>
<evidence type="ECO:0000313" key="4">
    <source>
        <dbReference type="EMBL" id="MQY03011.1"/>
    </source>
</evidence>
<dbReference type="OrthoDB" id="9813147at2"/>
<dbReference type="NCBIfam" id="TIGR00368">
    <property type="entry name" value="YifB family Mg chelatase-like AAA ATPase"/>
    <property type="match status" value="1"/>
</dbReference>
<proteinExistence type="inferred from homology"/>
<evidence type="ECO:0000256" key="1">
    <source>
        <dbReference type="ARBA" id="ARBA00006354"/>
    </source>
</evidence>
<dbReference type="RefSeq" id="WP_153531053.1">
    <property type="nucleotide sequence ID" value="NZ_WEGH01000001.1"/>
</dbReference>
<protein>
    <submittedName>
        <fullName evidence="4">Competence protein ComM</fullName>
    </submittedName>
</protein>
<dbReference type="InterPro" id="IPR004482">
    <property type="entry name" value="Mg_chelat-rel"/>
</dbReference>
<evidence type="ECO:0000259" key="3">
    <source>
        <dbReference type="SMART" id="SM00382"/>
    </source>
</evidence>
<evidence type="ECO:0000256" key="2">
    <source>
        <dbReference type="SAM" id="MobiDB-lite"/>
    </source>
</evidence>
<sequence>MTLAKTRSVSLVGVDGFVVDVEAAITSGVPGLHLVGLPDTALSEARDRVRAAIFNSGEDWPNRHVTVSLFPASLPKKGSTFDVAIAVALLAAAEVVPPRSCAGLVLIGELGLDGRVRAIPGVLPAVLAAANAGCRRVVVPRANAAEAGLVPDVEVLAAGTLRGLLAVLRDEAPPIEDEEPDPPPPRSAAGLSLRSPDRRTGMDLADVRGQAEARRALEISAAGGHHLFFSGPPGCGKTMLAERLPTLLPPLEADAALEVTAIHSVAGTLPPDQPLITRSPFYAPHHTATRAAMVGGGSGRVLQPGAVSLAHRGTLFLDEAPEFMSGTLDALRQPLEEGEVRISRAEGTACFPARFTLVLAANPCPCAAAKQVDCSCAPAIRRKYLTRISGPLLDRIDLKLELTPASRAELRYDLEFAEASRVVAERVLTARERTLKRLDDTPWRSNSEIPGPELRRRFTPPPEAMRAADDALQRGSLSARGLDRVLRVAWTIADLAGHDQPDEDDVGGALALWTGRRS</sequence>
<name>A0A7K0BPB5_9ACTN</name>
<dbReference type="Proteomes" id="UP000487268">
    <property type="component" value="Unassembled WGS sequence"/>
</dbReference>
<dbReference type="InterPro" id="IPR027417">
    <property type="entry name" value="P-loop_NTPase"/>
</dbReference>
<comment type="caution">
    <text evidence="4">The sequence shown here is derived from an EMBL/GenBank/DDBJ whole genome shotgun (WGS) entry which is preliminary data.</text>
</comment>
<dbReference type="Gene3D" id="3.40.50.300">
    <property type="entry name" value="P-loop containing nucleotide triphosphate hydrolases"/>
    <property type="match status" value="1"/>
</dbReference>
<accession>A0A7K0BPB5</accession>